<dbReference type="STRING" id="86259.A0A4Z1PBV7"/>
<dbReference type="EMBL" id="SNSC02000003">
    <property type="protein sequence ID" value="TID26095.1"/>
    <property type="molecule type" value="Genomic_DNA"/>
</dbReference>
<keyword evidence="3" id="KW-0732">Signal</keyword>
<dbReference type="Pfam" id="PF01822">
    <property type="entry name" value="WSC"/>
    <property type="match status" value="1"/>
</dbReference>
<dbReference type="InterPro" id="IPR051836">
    <property type="entry name" value="Kremen_rcpt"/>
</dbReference>
<dbReference type="SMART" id="SM00321">
    <property type="entry name" value="WSC"/>
    <property type="match status" value="1"/>
</dbReference>
<dbReference type="OrthoDB" id="5985073at2759"/>
<evidence type="ECO:0000256" key="3">
    <source>
        <dbReference type="ARBA" id="ARBA00022729"/>
    </source>
</evidence>
<evidence type="ECO:0000256" key="7">
    <source>
        <dbReference type="SAM" id="MobiDB-lite"/>
    </source>
</evidence>
<protein>
    <submittedName>
        <fullName evidence="10">WSC-domain-containing protein</fullName>
    </submittedName>
</protein>
<dbReference type="GO" id="GO:0005886">
    <property type="term" value="C:plasma membrane"/>
    <property type="evidence" value="ECO:0007669"/>
    <property type="project" value="TreeGrafter"/>
</dbReference>
<dbReference type="InterPro" id="IPR002889">
    <property type="entry name" value="WSC_carb-bd"/>
</dbReference>
<evidence type="ECO:0000259" key="9">
    <source>
        <dbReference type="PROSITE" id="PS51212"/>
    </source>
</evidence>
<keyword evidence="5 8" id="KW-0472">Membrane</keyword>
<dbReference type="CDD" id="cd12087">
    <property type="entry name" value="TM_EGFR-like"/>
    <property type="match status" value="1"/>
</dbReference>
<feature type="compositionally biased region" description="Low complexity" evidence="7">
    <location>
        <begin position="107"/>
        <end position="129"/>
    </location>
</feature>
<dbReference type="PANTHER" id="PTHR24269">
    <property type="entry name" value="KREMEN PROTEIN"/>
    <property type="match status" value="1"/>
</dbReference>
<feature type="region of interest" description="Disordered" evidence="7">
    <location>
        <begin position="233"/>
        <end position="283"/>
    </location>
</feature>
<evidence type="ECO:0000256" key="6">
    <source>
        <dbReference type="ARBA" id="ARBA00023180"/>
    </source>
</evidence>
<evidence type="ECO:0000313" key="10">
    <source>
        <dbReference type="EMBL" id="TID26095.1"/>
    </source>
</evidence>
<organism evidence="10 11">
    <name type="scientific">Venturia nashicola</name>
    <dbReference type="NCBI Taxonomy" id="86259"/>
    <lineage>
        <taxon>Eukaryota</taxon>
        <taxon>Fungi</taxon>
        <taxon>Dikarya</taxon>
        <taxon>Ascomycota</taxon>
        <taxon>Pezizomycotina</taxon>
        <taxon>Dothideomycetes</taxon>
        <taxon>Pleosporomycetidae</taxon>
        <taxon>Venturiales</taxon>
        <taxon>Venturiaceae</taxon>
        <taxon>Venturia</taxon>
    </lineage>
</organism>
<comment type="caution">
    <text evidence="10">The sequence shown here is derived from an EMBL/GenBank/DDBJ whole genome shotgun (WGS) entry which is preliminary data.</text>
</comment>
<evidence type="ECO:0000313" key="11">
    <source>
        <dbReference type="Proteomes" id="UP000298493"/>
    </source>
</evidence>
<keyword evidence="4 8" id="KW-1133">Transmembrane helix</keyword>
<keyword evidence="2 8" id="KW-0812">Transmembrane</keyword>
<dbReference type="AlphaFoldDB" id="A0A4Z1PBV7"/>
<dbReference type="PANTHER" id="PTHR24269:SF16">
    <property type="entry name" value="PROTEIN SLG1"/>
    <property type="match status" value="1"/>
</dbReference>
<dbReference type="PROSITE" id="PS51212">
    <property type="entry name" value="WSC"/>
    <property type="match status" value="1"/>
</dbReference>
<accession>A0A4Z1PBV7</accession>
<feature type="domain" description="WSC" evidence="9">
    <location>
        <begin position="1"/>
        <end position="98"/>
    </location>
</feature>
<evidence type="ECO:0000256" key="1">
    <source>
        <dbReference type="ARBA" id="ARBA00004167"/>
    </source>
</evidence>
<evidence type="ECO:0000256" key="8">
    <source>
        <dbReference type="SAM" id="Phobius"/>
    </source>
</evidence>
<comment type="subcellular location">
    <subcellularLocation>
        <location evidence="1">Membrane</location>
        <topology evidence="1">Single-pass membrane protein</topology>
    </subcellularLocation>
</comment>
<name>A0A4Z1PBV7_9PEZI</name>
<evidence type="ECO:0000256" key="5">
    <source>
        <dbReference type="ARBA" id="ARBA00023136"/>
    </source>
</evidence>
<dbReference type="Proteomes" id="UP000298493">
    <property type="component" value="Unassembled WGS sequence"/>
</dbReference>
<feature type="compositionally biased region" description="Polar residues" evidence="7">
    <location>
        <begin position="130"/>
        <end position="143"/>
    </location>
</feature>
<gene>
    <name evidence="10" type="ORF">E6O75_ATG03958</name>
</gene>
<feature type="compositionally biased region" description="Pro residues" evidence="7">
    <location>
        <begin position="246"/>
        <end position="255"/>
    </location>
</feature>
<feature type="region of interest" description="Disordered" evidence="7">
    <location>
        <begin position="107"/>
        <end position="146"/>
    </location>
</feature>
<sequence length="283" mass="30416">MTSYLGCYRDKQQRLLDGAFTNKSSMAAGVCEEYCSTISSSSYYPLFGLEYGSQCYCGSSFAHEHPERVEEYWCGVPCMGKTSEICGGTWYISVYNITSPPKAKTVATTSTAPTSTPLSTSSSSTVATAQNSSGGLDTASSHPASVAGSRTHLVPQTTVIAIGIVAALFAVALLGVIAYLAVFRRRWKKHLEAQQEREIASTMNITSATNVSGKTDMHKERPPAEMWVDPAEMPAEKSSPGSPRVTLPPIPPHSPSVPSVTKASINSASYPIVPEHYHDEKEH</sequence>
<proteinExistence type="predicted"/>
<feature type="transmembrane region" description="Helical" evidence="8">
    <location>
        <begin position="159"/>
        <end position="182"/>
    </location>
</feature>
<evidence type="ECO:0000256" key="2">
    <source>
        <dbReference type="ARBA" id="ARBA00022692"/>
    </source>
</evidence>
<keyword evidence="11" id="KW-1185">Reference proteome</keyword>
<evidence type="ECO:0000256" key="4">
    <source>
        <dbReference type="ARBA" id="ARBA00022989"/>
    </source>
</evidence>
<reference evidence="10 11" key="1">
    <citation type="submission" date="2019-04" db="EMBL/GenBank/DDBJ databases">
        <title>High contiguity whole genome sequence and gene annotation resource for two Venturia nashicola isolates.</title>
        <authorList>
            <person name="Prokchorchik M."/>
            <person name="Won K."/>
            <person name="Lee Y."/>
            <person name="Choi E.D."/>
            <person name="Segonzac C."/>
            <person name="Sohn K.H."/>
        </authorList>
    </citation>
    <scope>NUCLEOTIDE SEQUENCE [LARGE SCALE GENOMIC DNA]</scope>
    <source>
        <strain evidence="10 11">PRI2</strain>
    </source>
</reference>
<keyword evidence="6" id="KW-0325">Glycoprotein</keyword>